<dbReference type="Proteomes" id="UP001375370">
    <property type="component" value="Chromosome"/>
</dbReference>
<evidence type="ECO:0000256" key="4">
    <source>
        <dbReference type="ARBA" id="ARBA00022692"/>
    </source>
</evidence>
<evidence type="ECO:0000256" key="2">
    <source>
        <dbReference type="ARBA" id="ARBA00022448"/>
    </source>
</evidence>
<keyword evidence="5 9" id="KW-0653">Protein transport</keyword>
<evidence type="ECO:0000256" key="9">
    <source>
        <dbReference type="HAMAP-Rule" id="MF_00422"/>
    </source>
</evidence>
<gene>
    <name evidence="9 10" type="primary">secE</name>
    <name evidence="10" type="ORF">V8247_06295</name>
</gene>
<reference evidence="10 11" key="1">
    <citation type="submission" date="2024-03" db="EMBL/GenBank/DDBJ databases">
        <title>A Dehalogenimonas Isolated from Estuarine Sediments Dihaloeliminates Chlorinated Alkanes.</title>
        <authorList>
            <person name="Yang Y."/>
            <person name="Wang H."/>
        </authorList>
    </citation>
    <scope>NUCLEOTIDE SEQUENCE [LARGE SCALE GENOMIC DNA]</scope>
    <source>
        <strain evidence="10 11">W</strain>
    </source>
</reference>
<evidence type="ECO:0000313" key="10">
    <source>
        <dbReference type="EMBL" id="WWX24868.1"/>
    </source>
</evidence>
<keyword evidence="11" id="KW-1185">Reference proteome</keyword>
<keyword evidence="3 9" id="KW-1003">Cell membrane</keyword>
<keyword evidence="2 9" id="KW-0813">Transport</keyword>
<dbReference type="HAMAP" id="MF_00422">
    <property type="entry name" value="SecE"/>
    <property type="match status" value="1"/>
</dbReference>
<dbReference type="PROSITE" id="PS01067">
    <property type="entry name" value="SECE_SEC61G"/>
    <property type="match status" value="1"/>
</dbReference>
<comment type="similarity">
    <text evidence="9">Belongs to the SecE/SEC61-gamma family.</text>
</comment>
<comment type="subunit">
    <text evidence="9">Component of the Sec protein translocase complex. Heterotrimer consisting of SecY, SecE and SecG subunits. The heterotrimers can form oligomers, although 1 heterotrimer is thought to be able to translocate proteins. Interacts with the ribosome. Interacts with SecDF, and other proteins may be involved. Interacts with SecA.</text>
</comment>
<name>A0ABZ2J3H6_9CHLR</name>
<keyword evidence="7 9" id="KW-0811">Translocation</keyword>
<evidence type="ECO:0000256" key="7">
    <source>
        <dbReference type="ARBA" id="ARBA00023010"/>
    </source>
</evidence>
<dbReference type="Pfam" id="PF00584">
    <property type="entry name" value="SecE"/>
    <property type="match status" value="1"/>
</dbReference>
<proteinExistence type="inferred from homology"/>
<evidence type="ECO:0000256" key="8">
    <source>
        <dbReference type="ARBA" id="ARBA00023136"/>
    </source>
</evidence>
<sequence length="75" mass="8176">MSKTNAKPPANKPAAAARPGFFGNIIAELKKVTWPTRDEIRKLTVMVLVVAFSVGLVLGVLDYGLSYLVDNFLLK</sequence>
<comment type="subcellular location">
    <subcellularLocation>
        <location evidence="9">Cell membrane</location>
        <topology evidence="9">Single-pass membrane protein</topology>
    </subcellularLocation>
    <subcellularLocation>
        <location evidence="1">Membrane</location>
    </subcellularLocation>
</comment>
<protein>
    <recommendedName>
        <fullName evidence="9">Protein translocase subunit SecE</fullName>
    </recommendedName>
</protein>
<evidence type="ECO:0000256" key="5">
    <source>
        <dbReference type="ARBA" id="ARBA00022927"/>
    </source>
</evidence>
<dbReference type="Gene3D" id="1.20.5.1030">
    <property type="entry name" value="Preprotein translocase secy subunit"/>
    <property type="match status" value="1"/>
</dbReference>
<dbReference type="InterPro" id="IPR001901">
    <property type="entry name" value="Translocase_SecE/Sec61-g"/>
</dbReference>
<keyword evidence="6 9" id="KW-1133">Transmembrane helix</keyword>
<dbReference type="RefSeq" id="WP_338736990.1">
    <property type="nucleotide sequence ID" value="NZ_CP146612.1"/>
</dbReference>
<dbReference type="InterPro" id="IPR038379">
    <property type="entry name" value="SecE_sf"/>
</dbReference>
<feature type="transmembrane region" description="Helical" evidence="9">
    <location>
        <begin position="43"/>
        <end position="65"/>
    </location>
</feature>
<keyword evidence="8 9" id="KW-0472">Membrane</keyword>
<evidence type="ECO:0000313" key="11">
    <source>
        <dbReference type="Proteomes" id="UP001375370"/>
    </source>
</evidence>
<evidence type="ECO:0000256" key="3">
    <source>
        <dbReference type="ARBA" id="ARBA00022475"/>
    </source>
</evidence>
<dbReference type="InterPro" id="IPR005807">
    <property type="entry name" value="SecE_bac"/>
</dbReference>
<dbReference type="PANTHER" id="PTHR33910:SF1">
    <property type="entry name" value="PROTEIN TRANSLOCASE SUBUNIT SECE"/>
    <property type="match status" value="1"/>
</dbReference>
<dbReference type="EMBL" id="CP146612">
    <property type="protein sequence ID" value="WWX24868.1"/>
    <property type="molecule type" value="Genomic_DNA"/>
</dbReference>
<accession>A0ABZ2J3H6</accession>
<dbReference type="PANTHER" id="PTHR33910">
    <property type="entry name" value="PROTEIN TRANSLOCASE SUBUNIT SECE"/>
    <property type="match status" value="1"/>
</dbReference>
<keyword evidence="4 9" id="KW-0812">Transmembrane</keyword>
<evidence type="ECO:0000256" key="6">
    <source>
        <dbReference type="ARBA" id="ARBA00022989"/>
    </source>
</evidence>
<dbReference type="NCBIfam" id="TIGR00964">
    <property type="entry name" value="secE_bact"/>
    <property type="match status" value="1"/>
</dbReference>
<organism evidence="10 11">
    <name type="scientific">Candidatus Dehalogenimonas loeffleri</name>
    <dbReference type="NCBI Taxonomy" id="3127115"/>
    <lineage>
        <taxon>Bacteria</taxon>
        <taxon>Bacillati</taxon>
        <taxon>Chloroflexota</taxon>
        <taxon>Dehalococcoidia</taxon>
        <taxon>Dehalococcoidales</taxon>
        <taxon>Dehalococcoidaceae</taxon>
        <taxon>Dehalogenimonas</taxon>
    </lineage>
</organism>
<evidence type="ECO:0000256" key="1">
    <source>
        <dbReference type="ARBA" id="ARBA00004370"/>
    </source>
</evidence>
<comment type="function">
    <text evidence="9">Essential subunit of the Sec protein translocation channel SecYEG. Clamps together the 2 halves of SecY. May contact the channel plug during translocation.</text>
</comment>